<evidence type="ECO:0000313" key="2">
    <source>
        <dbReference type="Proteomes" id="UP000324800"/>
    </source>
</evidence>
<reference evidence="1 2" key="1">
    <citation type="submission" date="2019-03" db="EMBL/GenBank/DDBJ databases">
        <title>Single cell metagenomics reveals metabolic interactions within the superorganism composed of flagellate Streblomastix strix and complex community of Bacteroidetes bacteria on its surface.</title>
        <authorList>
            <person name="Treitli S.C."/>
            <person name="Kolisko M."/>
            <person name="Husnik F."/>
            <person name="Keeling P."/>
            <person name="Hampl V."/>
        </authorList>
    </citation>
    <scope>NUCLEOTIDE SEQUENCE [LARGE SCALE GENOMIC DNA]</scope>
    <source>
        <strain evidence="1">ST1C</strain>
    </source>
</reference>
<sequence length="153" mass="17284">MLVIREAFTLTGQGYHATSICNNKQEENTILWVEEGSNIIVQDFTLFRSSEGTLTAYILDCGPDCNLIIKRCVIMNDKSREIEFYAGMLWGTTTSGGIFDTIIHNSQIMDEAAIVIDSGIGSFYFCLIEETAGYECEYNSELQKDENPKYIQF</sequence>
<organism evidence="1 2">
    <name type="scientific">Streblomastix strix</name>
    <dbReference type="NCBI Taxonomy" id="222440"/>
    <lineage>
        <taxon>Eukaryota</taxon>
        <taxon>Metamonada</taxon>
        <taxon>Preaxostyla</taxon>
        <taxon>Oxymonadida</taxon>
        <taxon>Streblomastigidae</taxon>
        <taxon>Streblomastix</taxon>
    </lineage>
</organism>
<name>A0A5J4TFY7_9EUKA</name>
<dbReference type="SUPFAM" id="SSF51126">
    <property type="entry name" value="Pectin lyase-like"/>
    <property type="match status" value="1"/>
</dbReference>
<gene>
    <name evidence="1" type="ORF">EZS28_047047</name>
</gene>
<proteinExistence type="predicted"/>
<feature type="non-terminal residue" evidence="1">
    <location>
        <position position="153"/>
    </location>
</feature>
<accession>A0A5J4TFY7</accession>
<evidence type="ECO:0000313" key="1">
    <source>
        <dbReference type="EMBL" id="KAA6357426.1"/>
    </source>
</evidence>
<dbReference type="EMBL" id="SNRW01031441">
    <property type="protein sequence ID" value="KAA6357426.1"/>
    <property type="molecule type" value="Genomic_DNA"/>
</dbReference>
<dbReference type="AlphaFoldDB" id="A0A5J4TFY7"/>
<comment type="caution">
    <text evidence="1">The sequence shown here is derived from an EMBL/GenBank/DDBJ whole genome shotgun (WGS) entry which is preliminary data.</text>
</comment>
<protein>
    <submittedName>
        <fullName evidence="1">Uncharacterized protein</fullName>
    </submittedName>
</protein>
<dbReference type="Proteomes" id="UP000324800">
    <property type="component" value="Unassembled WGS sequence"/>
</dbReference>
<dbReference type="InterPro" id="IPR011050">
    <property type="entry name" value="Pectin_lyase_fold/virulence"/>
</dbReference>